<dbReference type="Proteomes" id="UP000626109">
    <property type="component" value="Unassembled WGS sequence"/>
</dbReference>
<name>A0A813I8K6_POLGL</name>
<gene>
    <name evidence="1" type="ORF">PGLA2088_LOCUS5256</name>
</gene>
<dbReference type="EMBL" id="CAJNNW010004954">
    <property type="protein sequence ID" value="CAE8646940.1"/>
    <property type="molecule type" value="Genomic_DNA"/>
</dbReference>
<sequence length="403" mass="44852">MQQLFRQSANRKSFAKLPDCFPFARGLIRCLFNLQASIFHHILESADGATSSTYFGNKLSEISPQRRGVILESVSRAVYAEVFPAAIISDAVPGHRVNGVRRSPGQTDHDWLSDGSRVESKSGQLVWQNSSQRWLVAFFNINLASLDDLILMMYTPNKLHVIRHDLKLGLSTTGVRGKHVICLYGRRGNTSWEDAATTILDKLSSQGNYCEILAELDNNDAKVMDAITANSTKASALTASAYWNVPLTSMNPSNRALRIELIAQEVDRIMNPSSTVKATEYRAKFDWHRDDIRVECKHGQLVWNKNLNNWRCMFSGIKLALPGVRSSAHFDDLFLALYSPRGIDIFRHAGQFGLSTNGKDTPHRGVNVVVGGPRGLEDILLALEVMTAKLEAGGCKRLATVHW</sequence>
<proteinExistence type="predicted"/>
<reference evidence="1" key="1">
    <citation type="submission" date="2021-02" db="EMBL/GenBank/DDBJ databases">
        <authorList>
            <person name="Dougan E. K."/>
            <person name="Rhodes N."/>
            <person name="Thang M."/>
            <person name="Chan C."/>
        </authorList>
    </citation>
    <scope>NUCLEOTIDE SEQUENCE</scope>
</reference>
<organism evidence="1 2">
    <name type="scientific">Polarella glacialis</name>
    <name type="common">Dinoflagellate</name>
    <dbReference type="NCBI Taxonomy" id="89957"/>
    <lineage>
        <taxon>Eukaryota</taxon>
        <taxon>Sar</taxon>
        <taxon>Alveolata</taxon>
        <taxon>Dinophyceae</taxon>
        <taxon>Suessiales</taxon>
        <taxon>Suessiaceae</taxon>
        <taxon>Polarella</taxon>
    </lineage>
</organism>
<evidence type="ECO:0000313" key="2">
    <source>
        <dbReference type="Proteomes" id="UP000626109"/>
    </source>
</evidence>
<comment type="caution">
    <text evidence="1">The sequence shown here is derived from an EMBL/GenBank/DDBJ whole genome shotgun (WGS) entry which is preliminary data.</text>
</comment>
<dbReference type="AlphaFoldDB" id="A0A813I8K6"/>
<evidence type="ECO:0000313" key="1">
    <source>
        <dbReference type="EMBL" id="CAE8646940.1"/>
    </source>
</evidence>
<protein>
    <submittedName>
        <fullName evidence="1">Uncharacterized protein</fullName>
    </submittedName>
</protein>
<accession>A0A813I8K6</accession>